<gene>
    <name evidence="7" type="primary">cheR</name>
    <name evidence="7" type="ORF">PSECIP111951_01918</name>
</gene>
<evidence type="ECO:0000256" key="3">
    <source>
        <dbReference type="ARBA" id="ARBA00022679"/>
    </source>
</evidence>
<comment type="function">
    <text evidence="5">Methylation of the membrane-bound methyl-accepting chemotaxis proteins (MCP) to form gamma-glutamyl methyl ester residues in MCP.</text>
</comment>
<reference evidence="7 8" key="1">
    <citation type="submission" date="2022-07" db="EMBL/GenBank/DDBJ databases">
        <authorList>
            <person name="Criscuolo A."/>
        </authorList>
    </citation>
    <scope>NUCLEOTIDE SEQUENCE [LARGE SCALE GENOMIC DNA]</scope>
    <source>
        <strain evidence="8">CIP 111951</strain>
    </source>
</reference>
<dbReference type="CDD" id="cd02440">
    <property type="entry name" value="AdoMet_MTases"/>
    <property type="match status" value="1"/>
</dbReference>
<evidence type="ECO:0000313" key="8">
    <source>
        <dbReference type="Proteomes" id="UP001152485"/>
    </source>
</evidence>
<dbReference type="SMART" id="SM00138">
    <property type="entry name" value="MeTrc"/>
    <property type="match status" value="1"/>
</dbReference>
<dbReference type="Gene3D" id="3.40.50.150">
    <property type="entry name" value="Vaccinia Virus protein VP39"/>
    <property type="match status" value="1"/>
</dbReference>
<proteinExistence type="predicted"/>
<dbReference type="PRINTS" id="PR00996">
    <property type="entry name" value="CHERMTFRASE"/>
</dbReference>
<dbReference type="RefSeq" id="WP_261593081.1">
    <property type="nucleotide sequence ID" value="NZ_CAMAPD010000008.1"/>
</dbReference>
<feature type="domain" description="CheR-type methyltransferase" evidence="6">
    <location>
        <begin position="1"/>
        <end position="272"/>
    </location>
</feature>
<dbReference type="Proteomes" id="UP001152485">
    <property type="component" value="Unassembled WGS sequence"/>
</dbReference>
<dbReference type="InterPro" id="IPR022642">
    <property type="entry name" value="CheR_C"/>
</dbReference>
<organism evidence="7 8">
    <name type="scientific">Pseudoalteromonas holothuriae</name>
    <dbReference type="NCBI Taxonomy" id="2963714"/>
    <lineage>
        <taxon>Bacteria</taxon>
        <taxon>Pseudomonadati</taxon>
        <taxon>Pseudomonadota</taxon>
        <taxon>Gammaproteobacteria</taxon>
        <taxon>Alteromonadales</taxon>
        <taxon>Pseudoalteromonadaceae</taxon>
        <taxon>Pseudoalteromonas</taxon>
    </lineage>
</organism>
<evidence type="ECO:0000313" key="7">
    <source>
        <dbReference type="EMBL" id="CAH9058665.1"/>
    </source>
</evidence>
<dbReference type="InterPro" id="IPR000780">
    <property type="entry name" value="CheR_MeTrfase"/>
</dbReference>
<evidence type="ECO:0000256" key="1">
    <source>
        <dbReference type="ARBA" id="ARBA00001541"/>
    </source>
</evidence>
<evidence type="ECO:0000256" key="5">
    <source>
        <dbReference type="PIRNR" id="PIRNR000410"/>
    </source>
</evidence>
<comment type="caution">
    <text evidence="7">The sequence shown here is derived from an EMBL/GenBank/DDBJ whole genome shotgun (WGS) entry which is preliminary data.</text>
</comment>
<keyword evidence="4 5" id="KW-0949">S-adenosyl-L-methionine</keyword>
<comment type="catalytic activity">
    <reaction evidence="1 5">
        <text>L-glutamyl-[protein] + S-adenosyl-L-methionine = [protein]-L-glutamate 5-O-methyl ester + S-adenosyl-L-homocysteine</text>
        <dbReference type="Rhea" id="RHEA:24452"/>
        <dbReference type="Rhea" id="RHEA-COMP:10208"/>
        <dbReference type="Rhea" id="RHEA-COMP:10311"/>
        <dbReference type="ChEBI" id="CHEBI:29973"/>
        <dbReference type="ChEBI" id="CHEBI:57856"/>
        <dbReference type="ChEBI" id="CHEBI:59789"/>
        <dbReference type="ChEBI" id="CHEBI:82795"/>
        <dbReference type="EC" id="2.1.1.80"/>
    </reaction>
</comment>
<dbReference type="InterPro" id="IPR026024">
    <property type="entry name" value="Chemotaxis_MeTrfase_CheR"/>
</dbReference>
<dbReference type="InterPro" id="IPR050903">
    <property type="entry name" value="Bact_Chemotaxis_MeTrfase"/>
</dbReference>
<dbReference type="GO" id="GO:0032259">
    <property type="term" value="P:methylation"/>
    <property type="evidence" value="ECO:0007669"/>
    <property type="project" value="UniProtKB-KW"/>
</dbReference>
<dbReference type="SUPFAM" id="SSF53335">
    <property type="entry name" value="S-adenosyl-L-methionine-dependent methyltransferases"/>
    <property type="match status" value="1"/>
</dbReference>
<evidence type="ECO:0000256" key="2">
    <source>
        <dbReference type="ARBA" id="ARBA00022603"/>
    </source>
</evidence>
<dbReference type="SUPFAM" id="SSF47757">
    <property type="entry name" value="Chemotaxis receptor methyltransferase CheR, N-terminal domain"/>
    <property type="match status" value="1"/>
</dbReference>
<keyword evidence="3 5" id="KW-0808">Transferase</keyword>
<dbReference type="InterPro" id="IPR029063">
    <property type="entry name" value="SAM-dependent_MTases_sf"/>
</dbReference>
<dbReference type="GO" id="GO:0008983">
    <property type="term" value="F:protein-glutamate O-methyltransferase activity"/>
    <property type="evidence" value="ECO:0007669"/>
    <property type="project" value="UniProtKB-EC"/>
</dbReference>
<dbReference type="Pfam" id="PF03705">
    <property type="entry name" value="CheR_N"/>
    <property type="match status" value="1"/>
</dbReference>
<dbReference type="Pfam" id="PF01739">
    <property type="entry name" value="CheR"/>
    <property type="match status" value="1"/>
</dbReference>
<protein>
    <recommendedName>
        <fullName evidence="5">Chemotaxis protein methyltransferase</fullName>
        <ecNumber evidence="5">2.1.1.80</ecNumber>
    </recommendedName>
</protein>
<dbReference type="InterPro" id="IPR036804">
    <property type="entry name" value="CheR_N_sf"/>
</dbReference>
<dbReference type="InterPro" id="IPR022641">
    <property type="entry name" value="CheR_N"/>
</dbReference>
<dbReference type="PANTHER" id="PTHR24422">
    <property type="entry name" value="CHEMOTAXIS PROTEIN METHYLTRANSFERASE"/>
    <property type="match status" value="1"/>
</dbReference>
<dbReference type="Gene3D" id="1.10.155.10">
    <property type="entry name" value="Chemotaxis receptor methyltransferase CheR, N-terminal domain"/>
    <property type="match status" value="1"/>
</dbReference>
<sequence>MREFLFTDDDFQGLSKRVYKACGIVLGPHKKEMVYSRIARRIRANGLTSFKQYIALVDNDSKQEFSHFINAITTNLTSFFRESHHFEHLSNVLVSEMIKRNSASKRVRIWSAGCSTGEEPYSIAMTIQGRFPTDWDVKILATDLDSSVLAKAQEGVYSARSINGLEQEELRKWFLKSADGESYKVKPTLQSLISFKRLNLLESWPMKGPFDLIFCRNVLIYFDKETKDKLFSGYHRLLTPSGHLFIGHSETMGKEHTEFINLGKTMYQKASYE</sequence>
<dbReference type="PROSITE" id="PS50123">
    <property type="entry name" value="CHER"/>
    <property type="match status" value="1"/>
</dbReference>
<accession>A0ABN8UPU7</accession>
<name>A0ABN8UPU7_9GAMM</name>
<dbReference type="EMBL" id="CAMAPD010000008">
    <property type="protein sequence ID" value="CAH9058665.1"/>
    <property type="molecule type" value="Genomic_DNA"/>
</dbReference>
<dbReference type="PANTHER" id="PTHR24422:SF19">
    <property type="entry name" value="CHEMOTAXIS PROTEIN METHYLTRANSFERASE"/>
    <property type="match status" value="1"/>
</dbReference>
<evidence type="ECO:0000256" key="4">
    <source>
        <dbReference type="ARBA" id="ARBA00022691"/>
    </source>
</evidence>
<keyword evidence="2 5" id="KW-0489">Methyltransferase</keyword>
<dbReference type="PIRSF" id="PIRSF000410">
    <property type="entry name" value="CheR"/>
    <property type="match status" value="1"/>
</dbReference>
<dbReference type="EC" id="2.1.1.80" evidence="5"/>
<evidence type="ECO:0000259" key="6">
    <source>
        <dbReference type="PROSITE" id="PS50123"/>
    </source>
</evidence>